<keyword evidence="1" id="KW-0596">Phosphopantetheine</keyword>
<evidence type="ECO:0000256" key="2">
    <source>
        <dbReference type="ARBA" id="ARBA00022553"/>
    </source>
</evidence>
<accession>A0A7W7PCA3</accession>
<dbReference type="InterPro" id="IPR036736">
    <property type="entry name" value="ACP-like_sf"/>
</dbReference>
<dbReference type="GO" id="GO:0017000">
    <property type="term" value="P:antibiotic biosynthetic process"/>
    <property type="evidence" value="ECO:0007669"/>
    <property type="project" value="UniProtKB-ARBA"/>
</dbReference>
<organism evidence="4 5">
    <name type="scientific">Streptomyces netropsis</name>
    <name type="common">Streptoverticillium netropsis</name>
    <dbReference type="NCBI Taxonomy" id="55404"/>
    <lineage>
        <taxon>Bacteria</taxon>
        <taxon>Bacillati</taxon>
        <taxon>Actinomycetota</taxon>
        <taxon>Actinomycetes</taxon>
        <taxon>Kitasatosporales</taxon>
        <taxon>Streptomycetaceae</taxon>
        <taxon>Streptomyces</taxon>
    </lineage>
</organism>
<dbReference type="PROSITE" id="PS50075">
    <property type="entry name" value="CARRIER"/>
    <property type="match status" value="1"/>
</dbReference>
<feature type="domain" description="Carrier" evidence="3">
    <location>
        <begin position="35"/>
        <end position="110"/>
    </location>
</feature>
<dbReference type="InterPro" id="IPR006162">
    <property type="entry name" value="Ppantetheine_attach_site"/>
</dbReference>
<dbReference type="InterPro" id="IPR009081">
    <property type="entry name" value="PP-bd_ACP"/>
</dbReference>
<dbReference type="RefSeq" id="WP_184731987.1">
    <property type="nucleotide sequence ID" value="NZ_BMRW01000011.1"/>
</dbReference>
<keyword evidence="2" id="KW-0597">Phosphoprotein</keyword>
<evidence type="ECO:0000259" key="3">
    <source>
        <dbReference type="PROSITE" id="PS50075"/>
    </source>
</evidence>
<reference evidence="4 5" key="1">
    <citation type="submission" date="2020-08" db="EMBL/GenBank/DDBJ databases">
        <title>Genomic Encyclopedia of Type Strains, Phase III (KMG-III): the genomes of soil and plant-associated and newly described type strains.</title>
        <authorList>
            <person name="Whitman W."/>
        </authorList>
    </citation>
    <scope>NUCLEOTIDE SEQUENCE [LARGE SCALE GENOMIC DNA]</scope>
    <source>
        <strain evidence="4 5">CECT 3265</strain>
    </source>
</reference>
<dbReference type="Gene3D" id="1.10.1200.10">
    <property type="entry name" value="ACP-like"/>
    <property type="match status" value="1"/>
</dbReference>
<evidence type="ECO:0000313" key="4">
    <source>
        <dbReference type="EMBL" id="MBB4885456.1"/>
    </source>
</evidence>
<comment type="caution">
    <text evidence="4">The sequence shown here is derived from an EMBL/GenBank/DDBJ whole genome shotgun (WGS) entry which is preliminary data.</text>
</comment>
<dbReference type="GO" id="GO:0031177">
    <property type="term" value="F:phosphopantetheine binding"/>
    <property type="evidence" value="ECO:0007669"/>
    <property type="project" value="InterPro"/>
</dbReference>
<dbReference type="Pfam" id="PF00550">
    <property type="entry name" value="PP-binding"/>
    <property type="match status" value="1"/>
</dbReference>
<keyword evidence="5" id="KW-1185">Reference proteome</keyword>
<dbReference type="InterPro" id="IPR020806">
    <property type="entry name" value="PKS_PP-bd"/>
</dbReference>
<dbReference type="SUPFAM" id="SSF47336">
    <property type="entry name" value="ACP-like"/>
    <property type="match status" value="1"/>
</dbReference>
<sequence length="116" mass="12105">MTDDLTSPLPVMAPDAALAILTDREAGTDAELMRGAALVHLTALVRQGLELDATEDVPADVPVDQLGVDSLLALEIGDHVFDATGAVLTVEDVARRPTLGGLAALIVADLRKQRPT</sequence>
<evidence type="ECO:0000313" key="5">
    <source>
        <dbReference type="Proteomes" id="UP000556436"/>
    </source>
</evidence>
<dbReference type="EMBL" id="JACHJG010000002">
    <property type="protein sequence ID" value="MBB4885456.1"/>
    <property type="molecule type" value="Genomic_DNA"/>
</dbReference>
<proteinExistence type="predicted"/>
<dbReference type="AlphaFoldDB" id="A0A7W7PCA3"/>
<evidence type="ECO:0000256" key="1">
    <source>
        <dbReference type="ARBA" id="ARBA00022450"/>
    </source>
</evidence>
<dbReference type="Proteomes" id="UP000556436">
    <property type="component" value="Unassembled WGS sequence"/>
</dbReference>
<dbReference type="PROSITE" id="PS00012">
    <property type="entry name" value="PHOSPHOPANTETHEINE"/>
    <property type="match status" value="1"/>
</dbReference>
<dbReference type="SMART" id="SM00823">
    <property type="entry name" value="PKS_PP"/>
    <property type="match status" value="1"/>
</dbReference>
<name>A0A7W7PCA3_STRNE</name>
<protein>
    <submittedName>
        <fullName evidence="4">Acyl carrier protein</fullName>
    </submittedName>
</protein>
<gene>
    <name evidence="4" type="ORF">FHS38_001484</name>
</gene>